<dbReference type="RefSeq" id="WP_211530871.1">
    <property type="nucleotide sequence ID" value="NZ_JWHL01000009.1"/>
</dbReference>
<gene>
    <name evidence="2" type="ORF">RJ53_06595</name>
</gene>
<name>A0A8J8B5K7_9EURY</name>
<evidence type="ECO:0000313" key="2">
    <source>
        <dbReference type="EMBL" id="MBR1369178.1"/>
    </source>
</evidence>
<dbReference type="EMBL" id="JWHL01000009">
    <property type="protein sequence ID" value="MBR1369178.1"/>
    <property type="molecule type" value="Genomic_DNA"/>
</dbReference>
<reference evidence="2" key="1">
    <citation type="submission" date="2014-12" db="EMBL/GenBank/DDBJ databases">
        <authorList>
            <person name="Huang H.-H."/>
            <person name="Chen S.-C."/>
            <person name="Lai M.-C."/>
        </authorList>
    </citation>
    <scope>NUCLEOTIDE SEQUENCE</scope>
    <source>
        <strain evidence="2">K1F9705b</strain>
    </source>
</reference>
<proteinExistence type="predicted"/>
<organism evidence="2 3">
    <name type="scientific">Methanocalculus chunghsingensis</name>
    <dbReference type="NCBI Taxonomy" id="156457"/>
    <lineage>
        <taxon>Archaea</taxon>
        <taxon>Methanobacteriati</taxon>
        <taxon>Methanobacteriota</taxon>
        <taxon>Stenosarchaea group</taxon>
        <taxon>Methanomicrobia</taxon>
        <taxon>Methanomicrobiales</taxon>
        <taxon>Methanocalculaceae</taxon>
        <taxon>Methanocalculus</taxon>
    </lineage>
</organism>
<evidence type="ECO:0008006" key="4">
    <source>
        <dbReference type="Google" id="ProtNLM"/>
    </source>
</evidence>
<dbReference type="InterPro" id="IPR011435">
    <property type="entry name" value="UmpAB"/>
</dbReference>
<evidence type="ECO:0000256" key="1">
    <source>
        <dbReference type="SAM" id="Phobius"/>
    </source>
</evidence>
<sequence length="230" mass="23981">MLHEAKETLREVMQAVTPIAVIVFLVLLVLIGSGAAELIDYILGVMMLTTGITLFLIGVKSGLLPMGEAIGSDLPKHGSIYLVIITAFLLGFFATVAEPDVRVLTNMVDLVSNGEIAQNPLVLSIAIGVGFFVMLAMLRIVLGVPITWLFAAGYMVVIILSFIAPADYLQIAYDGGGVTTGPLTVPFILALGIGLSSVLAGRSTLTDGFGLIGLASIGPIIGIMVLGILL</sequence>
<feature type="transmembrane region" description="Helical" evidence="1">
    <location>
        <begin position="145"/>
        <end position="163"/>
    </location>
</feature>
<dbReference type="Proteomes" id="UP000730161">
    <property type="component" value="Unassembled WGS sequence"/>
</dbReference>
<evidence type="ECO:0000313" key="3">
    <source>
        <dbReference type="Proteomes" id="UP000730161"/>
    </source>
</evidence>
<keyword evidence="1" id="KW-0472">Membrane</keyword>
<feature type="transmembrane region" description="Helical" evidence="1">
    <location>
        <begin position="208"/>
        <end position="229"/>
    </location>
</feature>
<comment type="caution">
    <text evidence="2">The sequence shown here is derived from an EMBL/GenBank/DDBJ whole genome shotgun (WGS) entry which is preliminary data.</text>
</comment>
<keyword evidence="1" id="KW-1133">Transmembrane helix</keyword>
<feature type="transmembrane region" description="Helical" evidence="1">
    <location>
        <begin position="80"/>
        <end position="97"/>
    </location>
</feature>
<keyword evidence="1" id="KW-0812">Transmembrane</keyword>
<accession>A0A8J8B5K7</accession>
<protein>
    <recommendedName>
        <fullName evidence="4">DUF1538 domain-containing protein</fullName>
    </recommendedName>
</protein>
<feature type="transmembrane region" description="Helical" evidence="1">
    <location>
        <begin position="183"/>
        <end position="201"/>
    </location>
</feature>
<dbReference type="AlphaFoldDB" id="A0A8J8B5K7"/>
<feature type="transmembrane region" description="Helical" evidence="1">
    <location>
        <begin position="117"/>
        <end position="138"/>
    </location>
</feature>
<dbReference type="OrthoDB" id="136485at2157"/>
<keyword evidence="3" id="KW-1185">Reference proteome</keyword>
<dbReference type="Pfam" id="PF07556">
    <property type="entry name" value="DUF1538"/>
    <property type="match status" value="1"/>
</dbReference>
<feature type="transmembrane region" description="Helical" evidence="1">
    <location>
        <begin position="38"/>
        <end position="59"/>
    </location>
</feature>
<feature type="transmembrane region" description="Helical" evidence="1">
    <location>
        <begin position="12"/>
        <end position="32"/>
    </location>
</feature>